<gene>
    <name evidence="1" type="ORF">D0Z00_000950</name>
</gene>
<keyword evidence="2" id="KW-1185">Reference proteome</keyword>
<name>A0ACB6V8F7_9ASCO</name>
<reference evidence="1 2" key="1">
    <citation type="journal article" date="2020" name="Front. Microbiol.">
        <title>Phenotypic and Genetic Characterization of the Cheese Ripening Yeast Geotrichum candidum.</title>
        <authorList>
            <person name="Perkins V."/>
            <person name="Vignola S."/>
            <person name="Lessard M.H."/>
            <person name="Plante P.L."/>
            <person name="Corbeil J."/>
            <person name="Dugat-Bony E."/>
            <person name="Frenette M."/>
            <person name="Labrie S."/>
        </authorList>
    </citation>
    <scope>NUCLEOTIDE SEQUENCE [LARGE SCALE GENOMIC DNA]</scope>
    <source>
        <strain evidence="1 2">LMA-1147</strain>
    </source>
</reference>
<accession>A0ACB6V8F7</accession>
<dbReference type="Proteomes" id="UP000744676">
    <property type="component" value="Unassembled WGS sequence"/>
</dbReference>
<protein>
    <submittedName>
        <fullName evidence="1">Uncharacterized protein</fullName>
    </submittedName>
</protein>
<dbReference type="EMBL" id="QVQA01000013">
    <property type="protein sequence ID" value="KAF5101280.1"/>
    <property type="molecule type" value="Genomic_DNA"/>
</dbReference>
<evidence type="ECO:0000313" key="2">
    <source>
        <dbReference type="Proteomes" id="UP000744676"/>
    </source>
</evidence>
<organism evidence="1 2">
    <name type="scientific">Geotrichum galactomycetum</name>
    <dbReference type="NCBI Taxonomy" id="27317"/>
    <lineage>
        <taxon>Eukaryota</taxon>
        <taxon>Fungi</taxon>
        <taxon>Dikarya</taxon>
        <taxon>Ascomycota</taxon>
        <taxon>Saccharomycotina</taxon>
        <taxon>Dipodascomycetes</taxon>
        <taxon>Dipodascales</taxon>
        <taxon>Dipodascaceae</taxon>
        <taxon>Geotrichum</taxon>
    </lineage>
</organism>
<evidence type="ECO:0000313" key="1">
    <source>
        <dbReference type="EMBL" id="KAF5101280.1"/>
    </source>
</evidence>
<proteinExistence type="predicted"/>
<comment type="caution">
    <text evidence="1">The sequence shown here is derived from an EMBL/GenBank/DDBJ whole genome shotgun (WGS) entry which is preliminary data.</text>
</comment>
<sequence length="200" mass="22506">MSFLISGIRRSAIAARTFSSSMMVVRNNSSSSNNNTNLAIAELLKNSARDARGNSAPIRTPLNMSDSLSQLNSSTAARQSNFFGNFRNSKNSNTNNNNRNQHQDTEFKIAGYTKERIPRTGVKAGRSVAVSGSLDLNRALRTLNSINNTNRVRQTAMAQTKYEKPGKRKQRLRIQRSKRRFDMGIRRLFEMVADARRKGY</sequence>